<keyword evidence="2" id="KW-0472">Membrane</keyword>
<keyword evidence="3" id="KW-1185">Reference proteome</keyword>
<protein>
    <submittedName>
        <fullName evidence="4">Uncharacterized protein LOC132540177</fullName>
    </submittedName>
</protein>
<evidence type="ECO:0000313" key="4">
    <source>
        <dbReference type="RefSeq" id="XP_060052929.1"/>
    </source>
</evidence>
<dbReference type="GeneID" id="132540177"/>
<gene>
    <name evidence="4" type="primary">LOC132540177</name>
</gene>
<reference evidence="4" key="1">
    <citation type="submission" date="2025-08" db="UniProtKB">
        <authorList>
            <consortium name="RefSeq"/>
        </authorList>
    </citation>
    <scope>IDENTIFICATION</scope>
</reference>
<feature type="region of interest" description="Disordered" evidence="1">
    <location>
        <begin position="40"/>
        <end position="71"/>
    </location>
</feature>
<dbReference type="Proteomes" id="UP001652624">
    <property type="component" value="Chromosome 9"/>
</dbReference>
<organism evidence="3 4">
    <name type="scientific">Erinaceus europaeus</name>
    <name type="common">Western European hedgehog</name>
    <dbReference type="NCBI Taxonomy" id="9365"/>
    <lineage>
        <taxon>Eukaryota</taxon>
        <taxon>Metazoa</taxon>
        <taxon>Chordata</taxon>
        <taxon>Craniata</taxon>
        <taxon>Vertebrata</taxon>
        <taxon>Euteleostomi</taxon>
        <taxon>Mammalia</taxon>
        <taxon>Eutheria</taxon>
        <taxon>Laurasiatheria</taxon>
        <taxon>Eulipotyphla</taxon>
        <taxon>Erinaceidae</taxon>
        <taxon>Erinaceinae</taxon>
        <taxon>Erinaceus</taxon>
    </lineage>
</organism>
<evidence type="ECO:0000256" key="1">
    <source>
        <dbReference type="SAM" id="MobiDB-lite"/>
    </source>
</evidence>
<evidence type="ECO:0000313" key="3">
    <source>
        <dbReference type="Proteomes" id="UP001652624"/>
    </source>
</evidence>
<keyword evidence="2" id="KW-1133">Transmembrane helix</keyword>
<accession>A0ABM3XVT8</accession>
<proteinExistence type="predicted"/>
<name>A0ABM3XVT8_ERIEU</name>
<dbReference type="RefSeq" id="XP_060052929.1">
    <property type="nucleotide sequence ID" value="XM_060196946.1"/>
</dbReference>
<keyword evidence="2" id="KW-0812">Transmembrane</keyword>
<feature type="transmembrane region" description="Helical" evidence="2">
    <location>
        <begin position="253"/>
        <end position="270"/>
    </location>
</feature>
<evidence type="ECO:0000256" key="2">
    <source>
        <dbReference type="SAM" id="Phobius"/>
    </source>
</evidence>
<sequence>MPHKAVDEAPVTKKFVTQHIMIPVPQMPYNPSGMVTIPKDEDHKAKEELCSKQNSARSRKQRQQQLPTIYEDPEIEVSGAEDELYPLQDSAETSQQLKLQAVAHVAVAQEELCLLQGSAKSSQHRQLLQAIAKTPGTQDHKAKEEMCPLQTSVEESQQQKLQVTDETPQAEICKAVEKVYPLKYFAEESRQQQLKAVNAPPQVQDHQFKKEPFPLQCSAVATEQHLKTYGVKSAFLATLNNLADCCAEMNAKTYLLLMYVSLILFIFVFTK</sequence>
<feature type="compositionally biased region" description="Basic and acidic residues" evidence="1">
    <location>
        <begin position="40"/>
        <end position="50"/>
    </location>
</feature>